<keyword evidence="1" id="KW-0732">Signal</keyword>
<dbReference type="NCBIfam" id="TIGR02756">
    <property type="entry name" value="TraK_Ftype"/>
    <property type="match status" value="1"/>
</dbReference>
<protein>
    <submittedName>
        <fullName evidence="4">TraK protein</fullName>
    </submittedName>
</protein>
<dbReference type="RefSeq" id="WP_156566144.1">
    <property type="nucleotide sequence ID" value="NZ_CACRTZ010000016.1"/>
</dbReference>
<evidence type="ECO:0000259" key="3">
    <source>
        <dbReference type="Pfam" id="PF23536"/>
    </source>
</evidence>
<evidence type="ECO:0000256" key="1">
    <source>
        <dbReference type="SAM" id="SignalP"/>
    </source>
</evidence>
<feature type="signal peptide" evidence="1">
    <location>
        <begin position="1"/>
        <end position="25"/>
    </location>
</feature>
<name>A0A6N3E9D9_9ENTR</name>
<feature type="domain" description="TraK N-terminal" evidence="2">
    <location>
        <begin position="34"/>
        <end position="119"/>
    </location>
</feature>
<dbReference type="InterPro" id="IPR014126">
    <property type="entry name" value="TraK_Ftype"/>
</dbReference>
<gene>
    <name evidence="4" type="ORF">EMLFYP7_02115</name>
</gene>
<organism evidence="4">
    <name type="scientific">Phytobacter massiliensis</name>
    <dbReference type="NCBI Taxonomy" id="1485952"/>
    <lineage>
        <taxon>Bacteria</taxon>
        <taxon>Pseudomonadati</taxon>
        <taxon>Pseudomonadota</taxon>
        <taxon>Gammaproteobacteria</taxon>
        <taxon>Enterobacterales</taxon>
        <taxon>Enterobacteriaceae</taxon>
        <taxon>Phytobacter</taxon>
    </lineage>
</organism>
<proteinExistence type="predicted"/>
<sequence length="247" mass="26758">MKMRFSPAAAAVLLATGLFTGGLRAATSPAAIPFENDATFSVALSNTNPNKIIVDGELITSISGPTGAYDQSTTAEGALILSPLVGQNFTVFLQTASGVSVSLNVEPRPGNGRTLRFAPQSMPVHTSEEAKAWEEGQSYEKTLVSLSRAIVRNETPDGYQEFPVSRMPVYTPAVSVKLTPERQIIGEHLRAVRYRITNPGMVTLSLRERDFWRKGVRAVMFSQNQLYSGGQGYLWIVFSDNAEAAGK</sequence>
<dbReference type="InterPro" id="IPR055397">
    <property type="entry name" value="TraK_C"/>
</dbReference>
<dbReference type="Pfam" id="PF23536">
    <property type="entry name" value="TraK_C"/>
    <property type="match status" value="1"/>
</dbReference>
<feature type="domain" description="TraK C-terminal" evidence="3">
    <location>
        <begin position="131"/>
        <end position="229"/>
    </location>
</feature>
<reference evidence="4" key="1">
    <citation type="submission" date="2019-11" db="EMBL/GenBank/DDBJ databases">
        <authorList>
            <person name="Feng L."/>
        </authorList>
    </citation>
    <scope>NUCLEOTIDE SEQUENCE</scope>
    <source>
        <strain evidence="4">EMassiliensisLFYP7</strain>
    </source>
</reference>
<dbReference type="InterPro" id="IPR010563">
    <property type="entry name" value="TraK_N"/>
</dbReference>
<dbReference type="AlphaFoldDB" id="A0A6N3E9D9"/>
<evidence type="ECO:0000259" key="2">
    <source>
        <dbReference type="Pfam" id="PF06586"/>
    </source>
</evidence>
<dbReference type="Pfam" id="PF06586">
    <property type="entry name" value="TraK_N"/>
    <property type="match status" value="1"/>
</dbReference>
<feature type="chain" id="PRO_5026876994" evidence="1">
    <location>
        <begin position="26"/>
        <end position="247"/>
    </location>
</feature>
<dbReference type="EMBL" id="CACRTZ010000016">
    <property type="protein sequence ID" value="VYU36524.1"/>
    <property type="molecule type" value="Genomic_DNA"/>
</dbReference>
<accession>A0A6N3E9D9</accession>
<dbReference type="NCBIfam" id="NF010296">
    <property type="entry name" value="PRK13736.1"/>
    <property type="match status" value="1"/>
</dbReference>
<evidence type="ECO:0000313" key="4">
    <source>
        <dbReference type="EMBL" id="VYU36524.1"/>
    </source>
</evidence>